<dbReference type="OMA" id="LLWETHE"/>
<feature type="transmembrane region" description="Helical" evidence="2">
    <location>
        <begin position="47"/>
        <end position="69"/>
    </location>
</feature>
<accession>W1PPQ9</accession>
<dbReference type="OrthoDB" id="1939140at2759"/>
<keyword evidence="2" id="KW-1133">Transmembrane helix</keyword>
<evidence type="ECO:0000313" key="3">
    <source>
        <dbReference type="EMBL" id="ERN10058.1"/>
    </source>
</evidence>
<dbReference type="PANTHER" id="PTHR36760">
    <property type="entry name" value="ACIDIC LEUCINE-RICH NUCLEAR PHOSPHOPROTEIN 32 FAMILY B PROTEIN"/>
    <property type="match status" value="1"/>
</dbReference>
<dbReference type="EMBL" id="KI392979">
    <property type="protein sequence ID" value="ERN10058.1"/>
    <property type="molecule type" value="Genomic_DNA"/>
</dbReference>
<reference evidence="4" key="1">
    <citation type="journal article" date="2013" name="Science">
        <title>The Amborella genome and the evolution of flowering plants.</title>
        <authorList>
            <consortium name="Amborella Genome Project"/>
        </authorList>
    </citation>
    <scope>NUCLEOTIDE SEQUENCE [LARGE SCALE GENOMIC DNA]</scope>
</reference>
<feature type="region of interest" description="Disordered" evidence="1">
    <location>
        <begin position="148"/>
        <end position="186"/>
    </location>
</feature>
<dbReference type="eggNOG" id="ENOG502RTE2">
    <property type="taxonomic scope" value="Eukaryota"/>
</dbReference>
<gene>
    <name evidence="3" type="ORF">AMTR_s00013p00253200</name>
</gene>
<dbReference type="KEGG" id="atr:18438225"/>
<proteinExistence type="predicted"/>
<name>W1PPQ9_AMBTC</name>
<dbReference type="AlphaFoldDB" id="W1PPQ9"/>
<protein>
    <submittedName>
        <fullName evidence="3">Uncharacterized protein</fullName>
    </submittedName>
</protein>
<dbReference type="Proteomes" id="UP000017836">
    <property type="component" value="Unassembled WGS sequence"/>
</dbReference>
<keyword evidence="2" id="KW-0472">Membrane</keyword>
<keyword evidence="2" id="KW-0812">Transmembrane</keyword>
<dbReference type="PANTHER" id="PTHR36760:SF1">
    <property type="entry name" value="ACIDIC LEUCINE-RICH NUCLEAR PHOSPHOPROTEIN 32 FAMILY B PROTEIN"/>
    <property type="match status" value="1"/>
</dbReference>
<keyword evidence="4" id="KW-1185">Reference proteome</keyword>
<sequence length="344" mass="38547">MELTELNLCRTHFQDLLLDLHDLLSLACSYPIYSLYIIFFSPYLLRALFFLSPLLLSTSLFLLILISITPQQKDPPQESHHEHSPSSPYISGFLPNVSLMVVSLVRAQLGEKVEIQLLQVLDFIEAGLRVSEEELSLESLEAVLGVSEEELSPESQTSSIGEEDMGNVERESGKLGDGGASNKSMRREKEWKRTLACRLFEEKQNKWRETLGGKLIVDGFGVSGEESGEGMDILWEVYEDTVKKGEDLGAKSKRMVLNSKGKIRGKEGKIRALGRVGGFDLDRSDEEEEEEEDDEPQLCCLNALRFSTGKMSFGLRRPNLMKISKALKGFGLLHHVSPSKKPKP</sequence>
<dbReference type="Gramene" id="ERN10058">
    <property type="protein sequence ID" value="ERN10058"/>
    <property type="gene ID" value="AMTR_s00013p00253200"/>
</dbReference>
<organism evidence="3 4">
    <name type="scientific">Amborella trichopoda</name>
    <dbReference type="NCBI Taxonomy" id="13333"/>
    <lineage>
        <taxon>Eukaryota</taxon>
        <taxon>Viridiplantae</taxon>
        <taxon>Streptophyta</taxon>
        <taxon>Embryophyta</taxon>
        <taxon>Tracheophyta</taxon>
        <taxon>Spermatophyta</taxon>
        <taxon>Magnoliopsida</taxon>
        <taxon>Amborellales</taxon>
        <taxon>Amborellaceae</taxon>
        <taxon>Amborella</taxon>
    </lineage>
</organism>
<evidence type="ECO:0000256" key="2">
    <source>
        <dbReference type="SAM" id="Phobius"/>
    </source>
</evidence>
<dbReference type="HOGENOM" id="CLU_040736_0_0_1"/>
<evidence type="ECO:0000313" key="4">
    <source>
        <dbReference type="Proteomes" id="UP000017836"/>
    </source>
</evidence>
<evidence type="ECO:0000256" key="1">
    <source>
        <dbReference type="SAM" id="MobiDB-lite"/>
    </source>
</evidence>
<feature type="transmembrane region" description="Helical" evidence="2">
    <location>
        <begin position="20"/>
        <end position="40"/>
    </location>
</feature>